<gene>
    <name evidence="2" type="ORF">BGAL_0308g00070</name>
</gene>
<reference evidence="2 3" key="1">
    <citation type="submission" date="2017-12" db="EMBL/GenBank/DDBJ databases">
        <title>Comparative genomics of Botrytis spp.</title>
        <authorList>
            <person name="Valero-Jimenez C.A."/>
            <person name="Tapia P."/>
            <person name="Veloso J."/>
            <person name="Silva-Moreno E."/>
            <person name="Staats M."/>
            <person name="Valdes J.H."/>
            <person name="Van Kan J.A.L."/>
        </authorList>
    </citation>
    <scope>NUCLEOTIDE SEQUENCE [LARGE SCALE GENOMIC DNA]</scope>
    <source>
        <strain evidence="2 3">MUCL435</strain>
    </source>
</reference>
<comment type="caution">
    <text evidence="2">The sequence shown here is derived from an EMBL/GenBank/DDBJ whole genome shotgun (WGS) entry which is preliminary data.</text>
</comment>
<feature type="compositionally biased region" description="Polar residues" evidence="1">
    <location>
        <begin position="1"/>
        <end position="24"/>
    </location>
</feature>
<sequence length="329" mass="37605">MSSQQIPNEQSENPSIPPANSQAKPKTRTGLRSLPLEILVQISEECMKAEESSTNPGNMTRKLPSFIRSLKCGVNDSWRRRYIEILNACSRNWVYSLHFGNKWKLQMDSNEGELVQNIVIKYLPEIWASLYPHHSPFRPIQTVNGDPEANSLAGQLSIEKHQHYYYWNPTPEVMNSSLENLPKVRSIQLEFKSFGVCFVPNGLGMYNTLQRFLDDHKDFKLKSAKIESSSGTELGRVGQRVVIPQLSEMAGHDVCFDFTDKGIWVLKAFTKQTDVQMEIVDLDLARYADLEEDTLLSNGHSVQAYAHSENDAKMFSGCKWTWVLEREEK</sequence>
<evidence type="ECO:0000256" key="1">
    <source>
        <dbReference type="SAM" id="MobiDB-lite"/>
    </source>
</evidence>
<evidence type="ECO:0000313" key="3">
    <source>
        <dbReference type="Proteomes" id="UP000308671"/>
    </source>
</evidence>
<proteinExistence type="predicted"/>
<organism evidence="2 3">
    <name type="scientific">Botrytis galanthina</name>
    <dbReference type="NCBI Taxonomy" id="278940"/>
    <lineage>
        <taxon>Eukaryota</taxon>
        <taxon>Fungi</taxon>
        <taxon>Dikarya</taxon>
        <taxon>Ascomycota</taxon>
        <taxon>Pezizomycotina</taxon>
        <taxon>Leotiomycetes</taxon>
        <taxon>Helotiales</taxon>
        <taxon>Sclerotiniaceae</taxon>
        <taxon>Botrytis</taxon>
    </lineage>
</organism>
<dbReference type="OrthoDB" id="3519663at2759"/>
<feature type="region of interest" description="Disordered" evidence="1">
    <location>
        <begin position="1"/>
        <end position="27"/>
    </location>
</feature>
<name>A0A4S8QRS2_9HELO</name>
<dbReference type="EMBL" id="PQXL01000308">
    <property type="protein sequence ID" value="THV47470.1"/>
    <property type="molecule type" value="Genomic_DNA"/>
</dbReference>
<keyword evidence="3" id="KW-1185">Reference proteome</keyword>
<protein>
    <submittedName>
        <fullName evidence="2">Uncharacterized protein</fullName>
    </submittedName>
</protein>
<dbReference type="Proteomes" id="UP000308671">
    <property type="component" value="Unassembled WGS sequence"/>
</dbReference>
<dbReference type="AlphaFoldDB" id="A0A4S8QRS2"/>
<accession>A0A4S8QRS2</accession>
<evidence type="ECO:0000313" key="2">
    <source>
        <dbReference type="EMBL" id="THV47470.1"/>
    </source>
</evidence>